<feature type="signal peptide" evidence="5">
    <location>
        <begin position="1"/>
        <end position="29"/>
    </location>
</feature>
<gene>
    <name evidence="6" type="ORF">SAY87_005325</name>
</gene>
<dbReference type="Proteomes" id="UP001345219">
    <property type="component" value="Chromosome 5"/>
</dbReference>
<keyword evidence="4" id="KW-0379">Hydroxylation</keyword>
<keyword evidence="3" id="KW-0221">Differentiation</keyword>
<keyword evidence="2" id="KW-0217">Developmental protein</keyword>
<comment type="caution">
    <text evidence="6">The sequence shown here is derived from an EMBL/GenBank/DDBJ whole genome shotgun (WGS) entry which is preliminary data.</text>
</comment>
<dbReference type="PANTHER" id="PTHR34359">
    <property type="entry name" value="CLAVATA3/ESR (CLE)-RELATED PROTEIN 10"/>
    <property type="match status" value="1"/>
</dbReference>
<evidence type="ECO:0000256" key="2">
    <source>
        <dbReference type="ARBA" id="ARBA00022473"/>
    </source>
</evidence>
<keyword evidence="5" id="KW-0732">Signal</keyword>
<dbReference type="PANTHER" id="PTHR34359:SF5">
    <property type="entry name" value="CLAVATA3_ESR (CLE)-RELATED PROTEIN 9"/>
    <property type="match status" value="1"/>
</dbReference>
<evidence type="ECO:0000256" key="5">
    <source>
        <dbReference type="SAM" id="SignalP"/>
    </source>
</evidence>
<dbReference type="AlphaFoldDB" id="A0AAN7KAP4"/>
<evidence type="ECO:0000256" key="1">
    <source>
        <dbReference type="ARBA" id="ARBA00005416"/>
    </source>
</evidence>
<feature type="chain" id="PRO_5042846205" evidence="5">
    <location>
        <begin position="30"/>
        <end position="102"/>
    </location>
</feature>
<dbReference type="GO" id="GO:0030154">
    <property type="term" value="P:cell differentiation"/>
    <property type="evidence" value="ECO:0007669"/>
    <property type="project" value="UniProtKB-KW"/>
</dbReference>
<proteinExistence type="inferred from homology"/>
<name>A0AAN7KAP4_9MYRT</name>
<keyword evidence="7" id="KW-1185">Reference proteome</keyword>
<organism evidence="6 7">
    <name type="scientific">Trapa incisa</name>
    <dbReference type="NCBI Taxonomy" id="236973"/>
    <lineage>
        <taxon>Eukaryota</taxon>
        <taxon>Viridiplantae</taxon>
        <taxon>Streptophyta</taxon>
        <taxon>Embryophyta</taxon>
        <taxon>Tracheophyta</taxon>
        <taxon>Spermatophyta</taxon>
        <taxon>Magnoliopsida</taxon>
        <taxon>eudicotyledons</taxon>
        <taxon>Gunneridae</taxon>
        <taxon>Pentapetalae</taxon>
        <taxon>rosids</taxon>
        <taxon>malvids</taxon>
        <taxon>Myrtales</taxon>
        <taxon>Lythraceae</taxon>
        <taxon>Trapa</taxon>
    </lineage>
</organism>
<evidence type="ECO:0000256" key="4">
    <source>
        <dbReference type="ARBA" id="ARBA00023278"/>
    </source>
</evidence>
<sequence>MAPPPPHTAAAPRPSSILVIFLLLSLSNAAPLARYSYPNNRLISSCVSSARGGSLCFHIPRMQRHRPVRPLPSPPPLSDDEIDLRYGVEKRLVPSGPNPLHN</sequence>
<comment type="similarity">
    <text evidence="1">Belongs to the CLV3/ESR signal peptide family.</text>
</comment>
<evidence type="ECO:0000313" key="6">
    <source>
        <dbReference type="EMBL" id="KAK4760432.1"/>
    </source>
</evidence>
<evidence type="ECO:0000256" key="3">
    <source>
        <dbReference type="ARBA" id="ARBA00022782"/>
    </source>
</evidence>
<protein>
    <submittedName>
        <fullName evidence="6">Uncharacterized protein</fullName>
    </submittedName>
</protein>
<reference evidence="6 7" key="1">
    <citation type="journal article" date="2023" name="Hortic Res">
        <title>Pangenome of water caltrop reveals structural variations and asymmetric subgenome divergence after allopolyploidization.</title>
        <authorList>
            <person name="Zhang X."/>
            <person name="Chen Y."/>
            <person name="Wang L."/>
            <person name="Yuan Y."/>
            <person name="Fang M."/>
            <person name="Shi L."/>
            <person name="Lu R."/>
            <person name="Comes H.P."/>
            <person name="Ma Y."/>
            <person name="Chen Y."/>
            <person name="Huang G."/>
            <person name="Zhou Y."/>
            <person name="Zheng Z."/>
            <person name="Qiu Y."/>
        </authorList>
    </citation>
    <scope>NUCLEOTIDE SEQUENCE [LARGE SCALE GENOMIC DNA]</scope>
    <source>
        <tissue evidence="6">Roots</tissue>
    </source>
</reference>
<dbReference type="EMBL" id="JAXIOK010000010">
    <property type="protein sequence ID" value="KAK4760432.1"/>
    <property type="molecule type" value="Genomic_DNA"/>
</dbReference>
<evidence type="ECO:0000313" key="7">
    <source>
        <dbReference type="Proteomes" id="UP001345219"/>
    </source>
</evidence>
<accession>A0AAN7KAP4</accession>
<dbReference type="InterPro" id="IPR039618">
    <property type="entry name" value="CLE9-13"/>
</dbReference>